<dbReference type="RefSeq" id="WP_380061389.1">
    <property type="nucleotide sequence ID" value="NZ_JBHSEI010000005.1"/>
</dbReference>
<dbReference type="Gene3D" id="1.25.40.10">
    <property type="entry name" value="Tetratricopeptide repeat domain"/>
    <property type="match status" value="1"/>
</dbReference>
<evidence type="ECO:0008006" key="4">
    <source>
        <dbReference type="Google" id="ProtNLM"/>
    </source>
</evidence>
<dbReference type="InterPro" id="IPR011990">
    <property type="entry name" value="TPR-like_helical_dom_sf"/>
</dbReference>
<proteinExistence type="predicted"/>
<dbReference type="InterPro" id="IPR027417">
    <property type="entry name" value="P-loop_NTPase"/>
</dbReference>
<dbReference type="SUPFAM" id="SSF52540">
    <property type="entry name" value="P-loop containing nucleoside triphosphate hydrolases"/>
    <property type="match status" value="1"/>
</dbReference>
<dbReference type="EMBL" id="JBHSEI010000005">
    <property type="protein sequence ID" value="MFC4638383.1"/>
    <property type="molecule type" value="Genomic_DNA"/>
</dbReference>
<protein>
    <recommendedName>
        <fullName evidence="4">MalT-like TPR region domain-containing protein</fullName>
    </recommendedName>
</protein>
<dbReference type="SUPFAM" id="SSF48452">
    <property type="entry name" value="TPR-like"/>
    <property type="match status" value="1"/>
</dbReference>
<dbReference type="Proteomes" id="UP001595952">
    <property type="component" value="Unassembled WGS sequence"/>
</dbReference>
<feature type="region of interest" description="Disordered" evidence="1">
    <location>
        <begin position="939"/>
        <end position="960"/>
    </location>
</feature>
<name>A0ABV9I837_9DEIO</name>
<accession>A0ABV9I837</accession>
<evidence type="ECO:0000256" key="1">
    <source>
        <dbReference type="SAM" id="MobiDB-lite"/>
    </source>
</evidence>
<keyword evidence="3" id="KW-1185">Reference proteome</keyword>
<organism evidence="2 3">
    <name type="scientific">Deinococcus hohokamensis</name>
    <dbReference type="NCBI Taxonomy" id="309883"/>
    <lineage>
        <taxon>Bacteria</taxon>
        <taxon>Thermotogati</taxon>
        <taxon>Deinococcota</taxon>
        <taxon>Deinococci</taxon>
        <taxon>Deinococcales</taxon>
        <taxon>Deinococcaceae</taxon>
        <taxon>Deinococcus</taxon>
    </lineage>
</organism>
<evidence type="ECO:0000313" key="2">
    <source>
        <dbReference type="EMBL" id="MFC4638383.1"/>
    </source>
</evidence>
<evidence type="ECO:0000313" key="3">
    <source>
        <dbReference type="Proteomes" id="UP001595952"/>
    </source>
</evidence>
<gene>
    <name evidence="2" type="ORF">ACFO0D_08495</name>
</gene>
<comment type="caution">
    <text evidence="2">The sequence shown here is derived from an EMBL/GenBank/DDBJ whole genome shotgun (WGS) entry which is preliminary data.</text>
</comment>
<reference evidence="3" key="1">
    <citation type="journal article" date="2019" name="Int. J. Syst. Evol. Microbiol.">
        <title>The Global Catalogue of Microorganisms (GCM) 10K type strain sequencing project: providing services to taxonomists for standard genome sequencing and annotation.</title>
        <authorList>
            <consortium name="The Broad Institute Genomics Platform"/>
            <consortium name="The Broad Institute Genome Sequencing Center for Infectious Disease"/>
            <person name="Wu L."/>
            <person name="Ma J."/>
        </authorList>
    </citation>
    <scope>NUCLEOTIDE SEQUENCE [LARGE SCALE GENOMIC DNA]</scope>
    <source>
        <strain evidence="3">CCUG 55995</strain>
    </source>
</reference>
<sequence length="960" mass="106298">MNLIERPRLLHEIASASVHALLCAPAGYGKTVLLEQVHALGLATTLLTAQPGTTLLHVLNAVPLGAGGGPPVCLIDDAHLLSPETVAALVRHPPTDVRFVLALRHFNYSRVLTLWQHRKLIIRNAGDLAFTGEELRALDPGIHVPDTAQRTLGWPAMVVTERTPMAGLNAYFDELIEDLSPAQRDLLLDAACNETLDTTLLIAQRENQLPALLDTGFPVIPVEGRLEVHPAMRRRLQDVAGISGQVVRPPDEVLQNLIDLMPATPKEHRLDLIAYYFGRYGEDFSDTPQKIQLLTSVDVQDLPPSLRDLLAAYVMSSGDTDRAHRILSMQQHGGTDSTLTHVLLARVANLRIDFVAFREHLELARERARTDSDWAQVYRTETLLRMRTGRAAEALLSAEQHYRSALRSGRTDLIITGLSQIAWVRYMSGNLQGAREAAYEALNLAEGAGRRYVSDMTYLMCQLGEMTKDAGDHEEAMRLVQRGLGLQSDDSSLPYLYNTRGLIYLEYGQWAFAVTSFGAALEGFEARGNVAGMLMVHAYVAFALYMLREHEQLTAHARTVRELVRRVSETSHEYSEHLAYQPLVLGLARLAQDEWPQALLEFEQVSLEGKLGYDSVLLTHLLASQVRLKLAMFTETTAHTLVRILDARDSPGDPAARSYASIFAPVYLACAGLGVAPERFRSLAAGAAPQPVFRPVYRLRLSTLGKLALEVDGQSIATRSLLPLYALAFLALKADWKTTDAIAEELLTHKSDRRNGAFKSISTLRGLLKELDHELEKDLLSPRKDPRGYRLLTPEHVDLDLDVRPYLGPVYTPANPDPDELERLLENVAPFLPRLDGSDFAQDINRQLQDRSLSVSRHLARTRLTQERPLAATRALLLGLRFTPDPELLDLLPGAELPAALQEALEPVIQAVRRDDDRNLADIITDALTVLAALEGSAWTTPDDRGNQGAGPLDLPAWPR</sequence>